<dbReference type="EMBL" id="GG662443">
    <property type="protein sequence ID" value="EAS04640.2"/>
    <property type="molecule type" value="Genomic_DNA"/>
</dbReference>
<dbReference type="FunCoup" id="I7MMD4">
    <property type="interactions" value="70"/>
</dbReference>
<feature type="transmembrane region" description="Helical" evidence="1">
    <location>
        <begin position="387"/>
        <end position="410"/>
    </location>
</feature>
<keyword evidence="1" id="KW-0472">Membrane</keyword>
<keyword evidence="1" id="KW-0812">Transmembrane</keyword>
<dbReference type="Gene3D" id="3.60.21.70">
    <property type="entry name" value="PhoD-like phosphatase"/>
    <property type="match status" value="1"/>
</dbReference>
<dbReference type="eggNOG" id="ENOG502SRYG">
    <property type="taxonomic scope" value="Eukaryota"/>
</dbReference>
<dbReference type="STRING" id="312017.I7MMD4"/>
<dbReference type="InterPro" id="IPR018946">
    <property type="entry name" value="PhoD-like_MPP"/>
</dbReference>
<dbReference type="CDD" id="cd07389">
    <property type="entry name" value="MPP_PhoD"/>
    <property type="match status" value="1"/>
</dbReference>
<dbReference type="GeneID" id="7828334"/>
<dbReference type="Pfam" id="PF09423">
    <property type="entry name" value="PhoD"/>
    <property type="match status" value="1"/>
</dbReference>
<name>I7MMD4_TETTS</name>
<reference evidence="5" key="1">
    <citation type="journal article" date="2006" name="PLoS Biol.">
        <title>Macronuclear genome sequence of the ciliate Tetrahymena thermophila, a model eukaryote.</title>
        <authorList>
            <person name="Eisen J.A."/>
            <person name="Coyne R.S."/>
            <person name="Wu M."/>
            <person name="Wu D."/>
            <person name="Thiagarajan M."/>
            <person name="Wortman J.R."/>
            <person name="Badger J.H."/>
            <person name="Ren Q."/>
            <person name="Amedeo P."/>
            <person name="Jones K.M."/>
            <person name="Tallon L.J."/>
            <person name="Delcher A.L."/>
            <person name="Salzberg S.L."/>
            <person name="Silva J.C."/>
            <person name="Haas B.J."/>
            <person name="Majoros W.H."/>
            <person name="Farzad M."/>
            <person name="Carlton J.M."/>
            <person name="Smith R.K. Jr."/>
            <person name="Garg J."/>
            <person name="Pearlman R.E."/>
            <person name="Karrer K.M."/>
            <person name="Sun L."/>
            <person name="Manning G."/>
            <person name="Elde N.C."/>
            <person name="Turkewitz A.P."/>
            <person name="Asai D.J."/>
            <person name="Wilkes D.E."/>
            <person name="Wang Y."/>
            <person name="Cai H."/>
            <person name="Collins K."/>
            <person name="Stewart B.A."/>
            <person name="Lee S.R."/>
            <person name="Wilamowska K."/>
            <person name="Weinberg Z."/>
            <person name="Ruzzo W.L."/>
            <person name="Wloga D."/>
            <person name="Gaertig J."/>
            <person name="Frankel J."/>
            <person name="Tsao C.-C."/>
            <person name="Gorovsky M.A."/>
            <person name="Keeling P.J."/>
            <person name="Waller R.F."/>
            <person name="Patron N.J."/>
            <person name="Cherry J.M."/>
            <person name="Stover N.A."/>
            <person name="Krieger C.J."/>
            <person name="del Toro C."/>
            <person name="Ryder H.F."/>
            <person name="Williamson S.C."/>
            <person name="Barbeau R.A."/>
            <person name="Hamilton E.P."/>
            <person name="Orias E."/>
        </authorList>
    </citation>
    <scope>NUCLEOTIDE SEQUENCE [LARGE SCALE GENOMIC DNA]</scope>
    <source>
        <strain evidence="5">SB210</strain>
    </source>
</reference>
<accession>I7MMD4</accession>
<evidence type="ECO:0000256" key="2">
    <source>
        <dbReference type="SAM" id="SignalP"/>
    </source>
</evidence>
<evidence type="ECO:0000313" key="4">
    <source>
        <dbReference type="EMBL" id="EAS04640.2"/>
    </source>
</evidence>
<keyword evidence="1" id="KW-1133">Transmembrane helix</keyword>
<sequence length="420" mass="49640">MMQKLILVFLINLLLHNCQQIIQTKDETGNHIKFIFASCFAFDRQQKHGPVSLFHNITKHNPDIFAWLGDAAYVYNFTQAQQLFDSTTNDPGYQKLLQNNQTKIIGIWDDHDYGVNDGDRLHIQKEEMREIFLNFLNEPKDSIRRTQQDGIYTSYYLGHTKQVKLVMLDVRYSRDPYRKGATEMLGEAQWKWLDNEFQDENANVILLTSGMQVLPDDRLVTEYWYNQSRERLFDLFKKYKDTKRVVILSGDVHFAEILSEPDSIQTIGYTLFEITSSGISHSLGYSKFPKFFIDTFLPNTYSEKKHRLFDLNYAVADIQIDSNNKNNTKINFVIYDKHENPKLSITIQPWENIKESHTQTFLNRSSHYLIRFTLQVWRNYFFDYCEIGILIIVIAIFIIKTIKYLINLIFKTFPKKFKTN</sequence>
<evidence type="ECO:0000256" key="1">
    <source>
        <dbReference type="SAM" id="Phobius"/>
    </source>
</evidence>
<dbReference type="Proteomes" id="UP000009168">
    <property type="component" value="Unassembled WGS sequence"/>
</dbReference>
<gene>
    <name evidence="4" type="ORF">TTHERM_00241610</name>
</gene>
<evidence type="ECO:0000313" key="5">
    <source>
        <dbReference type="Proteomes" id="UP000009168"/>
    </source>
</evidence>
<dbReference type="InterPro" id="IPR038607">
    <property type="entry name" value="PhoD-like_sf"/>
</dbReference>
<dbReference type="OrthoDB" id="10266805at2759"/>
<dbReference type="SUPFAM" id="SSF56300">
    <property type="entry name" value="Metallo-dependent phosphatases"/>
    <property type="match status" value="1"/>
</dbReference>
<feature type="signal peptide" evidence="2">
    <location>
        <begin position="1"/>
        <end position="20"/>
    </location>
</feature>
<feature type="chain" id="PRO_5003712674" evidence="2">
    <location>
        <begin position="21"/>
        <end position="420"/>
    </location>
</feature>
<dbReference type="PANTHER" id="PTHR33987:SF1">
    <property type="entry name" value="CALCINEURIN-LIKE METALLO-PHOSPHOESTERASE SUPERFAMILY PROTEIN"/>
    <property type="match status" value="1"/>
</dbReference>
<dbReference type="KEGG" id="tet:TTHERM_00241610"/>
<keyword evidence="5" id="KW-1185">Reference proteome</keyword>
<dbReference type="PANTHER" id="PTHR33987">
    <property type="entry name" value="CALCINEURIN-LIKE METALLO-PHOSPHOESTERASE SUPERFAMILY PROTEIN"/>
    <property type="match status" value="1"/>
</dbReference>
<evidence type="ECO:0000259" key="3">
    <source>
        <dbReference type="Pfam" id="PF09423"/>
    </source>
</evidence>
<dbReference type="InParanoid" id="I7MMD4"/>
<dbReference type="InterPro" id="IPR029052">
    <property type="entry name" value="Metallo-depent_PP-like"/>
</dbReference>
<organism evidence="4 5">
    <name type="scientific">Tetrahymena thermophila (strain SB210)</name>
    <dbReference type="NCBI Taxonomy" id="312017"/>
    <lineage>
        <taxon>Eukaryota</taxon>
        <taxon>Sar</taxon>
        <taxon>Alveolata</taxon>
        <taxon>Ciliophora</taxon>
        <taxon>Intramacronucleata</taxon>
        <taxon>Oligohymenophorea</taxon>
        <taxon>Hymenostomatida</taxon>
        <taxon>Tetrahymenina</taxon>
        <taxon>Tetrahymenidae</taxon>
        <taxon>Tetrahymena</taxon>
    </lineage>
</organism>
<protein>
    <submittedName>
        <fullName evidence="4">PhoD-like phosphatase</fullName>
    </submittedName>
</protein>
<dbReference type="AlphaFoldDB" id="I7MMD4"/>
<keyword evidence="2" id="KW-0732">Signal</keyword>
<dbReference type="RefSeq" id="XP_001024885.2">
    <property type="nucleotide sequence ID" value="XM_001024885.2"/>
</dbReference>
<feature type="domain" description="PhoD-like phosphatase metallophosphatase" evidence="3">
    <location>
        <begin position="137"/>
        <end position="309"/>
    </location>
</feature>
<proteinExistence type="predicted"/>